<name>A0A3A8G7U7_9GAMM</name>
<gene>
    <name evidence="1" type="ORF">D7V64_06410</name>
</gene>
<protein>
    <recommendedName>
        <fullName evidence="3">Lipoprotein</fullName>
    </recommendedName>
</protein>
<reference evidence="1 2" key="1">
    <citation type="submission" date="2018-09" db="EMBL/GenBank/DDBJ databases">
        <title>The draft genome of Acinetobacter spp. strains.</title>
        <authorList>
            <person name="Qin J."/>
            <person name="Feng Y."/>
            <person name="Zong Z."/>
        </authorList>
    </citation>
    <scope>NUCLEOTIDE SEQUENCE [LARGE SCALE GENOMIC DNA]</scope>
    <source>
        <strain evidence="1 2">WCHAc060002</strain>
    </source>
</reference>
<accession>A0A3A8G7U7</accession>
<evidence type="ECO:0000313" key="1">
    <source>
        <dbReference type="EMBL" id="RKG54036.1"/>
    </source>
</evidence>
<evidence type="ECO:0000313" key="2">
    <source>
        <dbReference type="Proteomes" id="UP000281084"/>
    </source>
</evidence>
<dbReference type="EMBL" id="RAXZ01000005">
    <property type="protein sequence ID" value="RKG54036.1"/>
    <property type="molecule type" value="Genomic_DNA"/>
</dbReference>
<dbReference type="PROSITE" id="PS51257">
    <property type="entry name" value="PROKAR_LIPOPROTEIN"/>
    <property type="match status" value="1"/>
</dbReference>
<comment type="caution">
    <text evidence="1">The sequence shown here is derived from an EMBL/GenBank/DDBJ whole genome shotgun (WGS) entry which is preliminary data.</text>
</comment>
<proteinExistence type="predicted"/>
<dbReference type="AlphaFoldDB" id="A0A3A8G7U7"/>
<dbReference type="Proteomes" id="UP000281084">
    <property type="component" value="Unassembled WGS sequence"/>
</dbReference>
<dbReference type="RefSeq" id="WP_120367203.1">
    <property type="nucleotide sequence ID" value="NZ_RAXZ01000005.1"/>
</dbReference>
<evidence type="ECO:0008006" key="3">
    <source>
        <dbReference type="Google" id="ProtNLM"/>
    </source>
</evidence>
<sequence length="161" mass="18611">MKKKLIIIFCNLFCLILVGCQKKEPTNLILSNEPENLRLMAEGRIIFGGNLENSRSFSSYASYKVLYEIKGQNLTLDEWLSKDILLKQRGWKYLGKKDNGYIYCQNMTQFEVVPPQSIIKNAVLQGGDMYKQAKDYWVIGFSTAKTSSYNMCEKERKHKVS</sequence>
<organism evidence="1 2">
    <name type="scientific">Acinetobacter cumulans</name>
    <dbReference type="NCBI Taxonomy" id="2136182"/>
    <lineage>
        <taxon>Bacteria</taxon>
        <taxon>Pseudomonadati</taxon>
        <taxon>Pseudomonadota</taxon>
        <taxon>Gammaproteobacteria</taxon>
        <taxon>Moraxellales</taxon>
        <taxon>Moraxellaceae</taxon>
        <taxon>Acinetobacter</taxon>
    </lineage>
</organism>